<dbReference type="InterPro" id="IPR008754">
    <property type="entry name" value="Peptidase_M43"/>
</dbReference>
<evidence type="ECO:0000313" key="12">
    <source>
        <dbReference type="EMBL" id="RYU12950.1"/>
    </source>
</evidence>
<dbReference type="SUPFAM" id="SSF55486">
    <property type="entry name" value="Metalloproteases ('zincins'), catalytic domain"/>
    <property type="match status" value="1"/>
</dbReference>
<dbReference type="AlphaFoldDB" id="A0A4Q5J2U8"/>
<dbReference type="Proteomes" id="UP000291189">
    <property type="component" value="Unassembled WGS sequence"/>
</dbReference>
<comment type="similarity">
    <text evidence="1">Belongs to the peptidase M43B family.</text>
</comment>
<feature type="chain" id="PRO_5020392614" evidence="10">
    <location>
        <begin position="29"/>
        <end position="323"/>
    </location>
</feature>
<evidence type="ECO:0000256" key="6">
    <source>
        <dbReference type="ARBA" id="ARBA00022833"/>
    </source>
</evidence>
<feature type="domain" description="Peptidase M43 pregnancy-associated plasma-A" evidence="11">
    <location>
        <begin position="181"/>
        <end position="315"/>
    </location>
</feature>
<evidence type="ECO:0000256" key="7">
    <source>
        <dbReference type="ARBA" id="ARBA00023049"/>
    </source>
</evidence>
<evidence type="ECO:0000256" key="9">
    <source>
        <dbReference type="SAM" id="MobiDB-lite"/>
    </source>
</evidence>
<reference evidence="12 13" key="1">
    <citation type="submission" date="2019-01" db="EMBL/GenBank/DDBJ databases">
        <title>Nocardioides guangzhouensis sp. nov., an actinobacterium isolated from soil.</title>
        <authorList>
            <person name="Fu Y."/>
            <person name="Cai Y."/>
            <person name="Lin Z."/>
            <person name="Chen P."/>
        </authorList>
    </citation>
    <scope>NUCLEOTIDE SEQUENCE [LARGE SCALE GENOMIC DNA]</scope>
    <source>
        <strain evidence="12 13">NBRC 105384</strain>
    </source>
</reference>
<protein>
    <submittedName>
        <fullName evidence="12">Zinc metalloprotease</fullName>
    </submittedName>
</protein>
<dbReference type="CDD" id="cd04275">
    <property type="entry name" value="ZnMc_pappalysin_like"/>
    <property type="match status" value="1"/>
</dbReference>
<dbReference type="InterPro" id="IPR024079">
    <property type="entry name" value="MetalloPept_cat_dom_sf"/>
</dbReference>
<evidence type="ECO:0000256" key="2">
    <source>
        <dbReference type="ARBA" id="ARBA00022670"/>
    </source>
</evidence>
<feature type="compositionally biased region" description="Low complexity" evidence="9">
    <location>
        <begin position="30"/>
        <end position="45"/>
    </location>
</feature>
<keyword evidence="3" id="KW-0479">Metal-binding</keyword>
<keyword evidence="6" id="KW-0862">Zinc</keyword>
<name>A0A4Q5J2U8_9ACTN</name>
<accession>A0A4Q5J2U8</accession>
<organism evidence="12 13">
    <name type="scientific">Nocardioides iriomotensis</name>
    <dbReference type="NCBI Taxonomy" id="715784"/>
    <lineage>
        <taxon>Bacteria</taxon>
        <taxon>Bacillati</taxon>
        <taxon>Actinomycetota</taxon>
        <taxon>Actinomycetes</taxon>
        <taxon>Propionibacteriales</taxon>
        <taxon>Nocardioidaceae</taxon>
        <taxon>Nocardioides</taxon>
    </lineage>
</organism>
<evidence type="ECO:0000259" key="11">
    <source>
        <dbReference type="Pfam" id="PF05572"/>
    </source>
</evidence>
<feature type="region of interest" description="Disordered" evidence="9">
    <location>
        <begin position="30"/>
        <end position="61"/>
    </location>
</feature>
<dbReference type="PANTHER" id="PTHR47466:SF1">
    <property type="entry name" value="METALLOPROTEASE MEP1 (AFU_ORTHOLOGUE AFUA_1G07730)-RELATED"/>
    <property type="match status" value="1"/>
</dbReference>
<dbReference type="PANTHER" id="PTHR47466">
    <property type="match status" value="1"/>
</dbReference>
<comment type="caution">
    <text evidence="12">The sequence shown here is derived from an EMBL/GenBank/DDBJ whole genome shotgun (WGS) entry which is preliminary data.</text>
</comment>
<dbReference type="GO" id="GO:0046872">
    <property type="term" value="F:metal ion binding"/>
    <property type="evidence" value="ECO:0007669"/>
    <property type="project" value="UniProtKB-KW"/>
</dbReference>
<keyword evidence="5" id="KW-0378">Hydrolase</keyword>
<evidence type="ECO:0000256" key="3">
    <source>
        <dbReference type="ARBA" id="ARBA00022723"/>
    </source>
</evidence>
<evidence type="ECO:0000256" key="4">
    <source>
        <dbReference type="ARBA" id="ARBA00022729"/>
    </source>
</evidence>
<feature type="signal peptide" evidence="10">
    <location>
        <begin position="1"/>
        <end position="28"/>
    </location>
</feature>
<evidence type="ECO:0000256" key="1">
    <source>
        <dbReference type="ARBA" id="ARBA00008721"/>
    </source>
</evidence>
<feature type="compositionally biased region" description="Basic and acidic residues" evidence="9">
    <location>
        <begin position="51"/>
        <end position="61"/>
    </location>
</feature>
<keyword evidence="4 10" id="KW-0732">Signal</keyword>
<dbReference type="GO" id="GO:0006508">
    <property type="term" value="P:proteolysis"/>
    <property type="evidence" value="ECO:0007669"/>
    <property type="project" value="UniProtKB-KW"/>
</dbReference>
<sequence length="323" mass="34314">MIARLRLGAAAAAVTGLALLTPAVPATAVPTSGGGAAHACASGTSPAGDARSTRPDDGFSYTDAERRRIDRDLQRALAKRGQEGRSAAPRVGATLHIPVHVHVLGSKGSKGPTKKRVREQLRILDAAYAGAQSPNNSVTRFDFYLASFDRVRNNTWRTSVIGGRDDVAMRKALHQGGADALNLYISRPQSPGAGTVLGWATSPHEARKTTVLDGVVIHQESLPGGDFRGYNRGDTAVHEVGHWLGLFHTFEGGCEGPGDLVDDTPAQSEASSACDEAKDTCLAQPGTDPVHNFMDYSVDDCMNSFTPGQVARMQDNWLAYRTP</sequence>
<evidence type="ECO:0000313" key="13">
    <source>
        <dbReference type="Proteomes" id="UP000291189"/>
    </source>
</evidence>
<dbReference type="EMBL" id="SDPU01000020">
    <property type="protein sequence ID" value="RYU12950.1"/>
    <property type="molecule type" value="Genomic_DNA"/>
</dbReference>
<dbReference type="Pfam" id="PF05572">
    <property type="entry name" value="Peptidase_M43"/>
    <property type="match status" value="1"/>
</dbReference>
<keyword evidence="8" id="KW-1015">Disulfide bond</keyword>
<evidence type="ECO:0000256" key="8">
    <source>
        <dbReference type="ARBA" id="ARBA00023157"/>
    </source>
</evidence>
<dbReference type="GO" id="GO:0008237">
    <property type="term" value="F:metallopeptidase activity"/>
    <property type="evidence" value="ECO:0007669"/>
    <property type="project" value="UniProtKB-KW"/>
</dbReference>
<dbReference type="OrthoDB" id="6278496at2"/>
<dbReference type="RefSeq" id="WP_129986769.1">
    <property type="nucleotide sequence ID" value="NZ_SDPU01000020.1"/>
</dbReference>
<keyword evidence="7 12" id="KW-0482">Metalloprotease</keyword>
<evidence type="ECO:0000256" key="10">
    <source>
        <dbReference type="SAM" id="SignalP"/>
    </source>
</evidence>
<proteinExistence type="inferred from homology"/>
<gene>
    <name evidence="12" type="ORF">ETU37_08345</name>
</gene>
<keyword evidence="13" id="KW-1185">Reference proteome</keyword>
<dbReference type="Gene3D" id="3.40.390.10">
    <property type="entry name" value="Collagenase (Catalytic Domain)"/>
    <property type="match status" value="1"/>
</dbReference>
<evidence type="ECO:0000256" key="5">
    <source>
        <dbReference type="ARBA" id="ARBA00022801"/>
    </source>
</evidence>
<keyword evidence="2 12" id="KW-0645">Protease</keyword>